<keyword evidence="7" id="KW-0449">Lipoprotein</keyword>
<evidence type="ECO:0000259" key="9">
    <source>
        <dbReference type="Pfam" id="PF05504"/>
    </source>
</evidence>
<dbReference type="Proteomes" id="UP000190188">
    <property type="component" value="Unassembled WGS sequence"/>
</dbReference>
<organism evidence="11 12">
    <name type="scientific">Paenibacillus selenitireducens</name>
    <dbReference type="NCBI Taxonomy" id="1324314"/>
    <lineage>
        <taxon>Bacteria</taxon>
        <taxon>Bacillati</taxon>
        <taxon>Bacillota</taxon>
        <taxon>Bacilli</taxon>
        <taxon>Bacillales</taxon>
        <taxon>Paenibacillaceae</taxon>
        <taxon>Paenibacillus</taxon>
    </lineage>
</organism>
<feature type="domain" description="Spore germination GerAC-like C-terminal" evidence="9">
    <location>
        <begin position="226"/>
        <end position="391"/>
    </location>
</feature>
<sequence length="405" mass="45427">MRIRFVSCRMRKLGVILLICATTVGITGCWDRKEISDLAIVLAIGIDVIENDQVEVTLQFFAPLGNKSGSGGGESGGQGQKSQGGSSTTINRSGVGVTVSDAIHNLQKKVPRNIFLGHNEVYILGEKLASKDLREPLDYMLRETASRERADVFICEGRAKNVLKAPLYSEASIAQVLRAKMANNPGMSKSVKELADDLLGDSGSTTLPYIKFANVKEDKPGTFNLDGLAIVKDNHFIAHFNEQQAMGLLWIRNKYRTMNITLPTGQEGYITLQMMKSRTRLKPAFRDEKWTVNIDSRVQLVVDQNTTSESATSIRYVQELELRASNHIQSEIKKTLEVLQHQYKVDVLDIHGMFYKSYPNLWRQKIRGKWETVYPNVNFDYKVRVDLVNAGMEHRGGKTKGMNKP</sequence>
<comment type="subcellular location">
    <subcellularLocation>
        <location evidence="1">Membrane</location>
        <topology evidence="1">Lipid-anchor</topology>
    </subcellularLocation>
</comment>
<evidence type="ECO:0000256" key="3">
    <source>
        <dbReference type="ARBA" id="ARBA00022544"/>
    </source>
</evidence>
<evidence type="ECO:0000256" key="6">
    <source>
        <dbReference type="ARBA" id="ARBA00023139"/>
    </source>
</evidence>
<dbReference type="EMBL" id="MSZX01000010">
    <property type="protein sequence ID" value="OPA74612.1"/>
    <property type="molecule type" value="Genomic_DNA"/>
</dbReference>
<dbReference type="InterPro" id="IPR057336">
    <property type="entry name" value="GerAC_N"/>
</dbReference>
<keyword evidence="6" id="KW-0564">Palmitate</keyword>
<comment type="caution">
    <text evidence="11">The sequence shown here is derived from an EMBL/GenBank/DDBJ whole genome shotgun (WGS) entry which is preliminary data.</text>
</comment>
<keyword evidence="5" id="KW-0472">Membrane</keyword>
<evidence type="ECO:0000259" key="10">
    <source>
        <dbReference type="Pfam" id="PF25198"/>
    </source>
</evidence>
<evidence type="ECO:0000313" key="12">
    <source>
        <dbReference type="Proteomes" id="UP000190188"/>
    </source>
</evidence>
<evidence type="ECO:0000256" key="7">
    <source>
        <dbReference type="ARBA" id="ARBA00023288"/>
    </source>
</evidence>
<evidence type="ECO:0000313" key="11">
    <source>
        <dbReference type="EMBL" id="OPA74612.1"/>
    </source>
</evidence>
<name>A0A1T2X438_9BACL</name>
<dbReference type="GO" id="GO:0009847">
    <property type="term" value="P:spore germination"/>
    <property type="evidence" value="ECO:0007669"/>
    <property type="project" value="InterPro"/>
</dbReference>
<keyword evidence="3" id="KW-0309">Germination</keyword>
<dbReference type="PROSITE" id="PS51257">
    <property type="entry name" value="PROKAR_LIPOPROTEIN"/>
    <property type="match status" value="1"/>
</dbReference>
<evidence type="ECO:0000256" key="2">
    <source>
        <dbReference type="ARBA" id="ARBA00007886"/>
    </source>
</evidence>
<dbReference type="PANTHER" id="PTHR35789">
    <property type="entry name" value="SPORE GERMINATION PROTEIN B3"/>
    <property type="match status" value="1"/>
</dbReference>
<gene>
    <name evidence="11" type="ORF">BVG16_22885</name>
</gene>
<dbReference type="Gene3D" id="3.30.300.210">
    <property type="entry name" value="Nutrient germinant receptor protein C, domain 3"/>
    <property type="match status" value="1"/>
</dbReference>
<protein>
    <submittedName>
        <fullName evidence="11">Uncharacterized protein</fullName>
    </submittedName>
</protein>
<dbReference type="InterPro" id="IPR046953">
    <property type="entry name" value="Spore_GerAC-like_C"/>
</dbReference>
<evidence type="ECO:0000256" key="1">
    <source>
        <dbReference type="ARBA" id="ARBA00004635"/>
    </source>
</evidence>
<dbReference type="InterPro" id="IPR038501">
    <property type="entry name" value="Spore_GerAC_C_sf"/>
</dbReference>
<keyword evidence="12" id="KW-1185">Reference proteome</keyword>
<evidence type="ECO:0000256" key="4">
    <source>
        <dbReference type="ARBA" id="ARBA00022729"/>
    </source>
</evidence>
<comment type="similarity">
    <text evidence="2">Belongs to the GerABKC lipoprotein family.</text>
</comment>
<dbReference type="AlphaFoldDB" id="A0A1T2X438"/>
<dbReference type="NCBIfam" id="TIGR02887">
    <property type="entry name" value="spore_ger_x_C"/>
    <property type="match status" value="1"/>
</dbReference>
<dbReference type="PANTHER" id="PTHR35789:SF1">
    <property type="entry name" value="SPORE GERMINATION PROTEIN B3"/>
    <property type="match status" value="1"/>
</dbReference>
<dbReference type="STRING" id="1324314.BVG16_22885"/>
<reference evidence="11 12" key="1">
    <citation type="submission" date="2017-01" db="EMBL/GenBank/DDBJ databases">
        <title>Genome analysis of Paenibacillus selenitrireducens ES3-24.</title>
        <authorList>
            <person name="Xu D."/>
            <person name="Yao R."/>
            <person name="Zheng S."/>
        </authorList>
    </citation>
    <scope>NUCLEOTIDE SEQUENCE [LARGE SCALE GENOMIC DNA]</scope>
    <source>
        <strain evidence="11 12">ES3-24</strain>
    </source>
</reference>
<feature type="compositionally biased region" description="Gly residues" evidence="8">
    <location>
        <begin position="69"/>
        <end position="79"/>
    </location>
</feature>
<dbReference type="Pfam" id="PF05504">
    <property type="entry name" value="Spore_GerAC"/>
    <property type="match status" value="1"/>
</dbReference>
<accession>A0A1T2X438</accession>
<proteinExistence type="inferred from homology"/>
<dbReference type="Pfam" id="PF25198">
    <property type="entry name" value="Spore_GerAC_N"/>
    <property type="match status" value="1"/>
</dbReference>
<dbReference type="GO" id="GO:0016020">
    <property type="term" value="C:membrane"/>
    <property type="evidence" value="ECO:0007669"/>
    <property type="project" value="UniProtKB-SubCell"/>
</dbReference>
<feature type="region of interest" description="Disordered" evidence="8">
    <location>
        <begin position="69"/>
        <end position="92"/>
    </location>
</feature>
<keyword evidence="4" id="KW-0732">Signal</keyword>
<evidence type="ECO:0000256" key="8">
    <source>
        <dbReference type="SAM" id="MobiDB-lite"/>
    </source>
</evidence>
<feature type="domain" description="Spore germination protein N-terminal" evidence="10">
    <location>
        <begin position="31"/>
        <end position="211"/>
    </location>
</feature>
<dbReference type="InterPro" id="IPR008844">
    <property type="entry name" value="Spore_GerAC-like"/>
</dbReference>
<evidence type="ECO:0000256" key="5">
    <source>
        <dbReference type="ARBA" id="ARBA00023136"/>
    </source>
</evidence>